<evidence type="ECO:0000256" key="3">
    <source>
        <dbReference type="ARBA" id="ARBA00022448"/>
    </source>
</evidence>
<evidence type="ECO:0000256" key="6">
    <source>
        <dbReference type="ARBA" id="ARBA00022989"/>
    </source>
</evidence>
<gene>
    <name evidence="9" type="ORF">UB32_14590</name>
</gene>
<accession>A0A0D6Z8H1</accession>
<keyword evidence="5 8" id="KW-0812">Transmembrane</keyword>
<feature type="transmembrane region" description="Helical" evidence="8">
    <location>
        <begin position="37"/>
        <end position="55"/>
    </location>
</feature>
<feature type="transmembrane region" description="Helical" evidence="8">
    <location>
        <begin position="311"/>
        <end position="341"/>
    </location>
</feature>
<comment type="caution">
    <text evidence="9">The sequence shown here is derived from an EMBL/GenBank/DDBJ whole genome shotgun (WGS) entry which is preliminary data.</text>
</comment>
<feature type="transmembrane region" description="Helical" evidence="8">
    <location>
        <begin position="155"/>
        <end position="177"/>
    </location>
</feature>
<reference evidence="9 10" key="1">
    <citation type="submission" date="2015-01" db="EMBL/GenBank/DDBJ databases">
        <title>Draft genome sequences of the supercritical CO2 tolerant bacteria Bacillus subterraneus MITOT1 and Bacillus cereus MIT0214.</title>
        <authorList>
            <person name="Peet K.C."/>
            <person name="Thompson J.R."/>
        </authorList>
    </citation>
    <scope>NUCLEOTIDE SEQUENCE [LARGE SCALE GENOMIC DNA]</scope>
    <source>
        <strain evidence="9 10">MITOT1</strain>
    </source>
</reference>
<evidence type="ECO:0000313" key="9">
    <source>
        <dbReference type="EMBL" id="KIY21291.1"/>
    </source>
</evidence>
<keyword evidence="6 8" id="KW-1133">Transmembrane helix</keyword>
<dbReference type="RefSeq" id="WP_044394866.1">
    <property type="nucleotide sequence ID" value="NZ_JXIQ01000113.1"/>
</dbReference>
<name>A0A0D6Z8H1_9BACI</name>
<evidence type="ECO:0000256" key="5">
    <source>
        <dbReference type="ARBA" id="ARBA00022692"/>
    </source>
</evidence>
<evidence type="ECO:0000256" key="2">
    <source>
        <dbReference type="ARBA" id="ARBA00009773"/>
    </source>
</evidence>
<comment type="subcellular location">
    <subcellularLocation>
        <location evidence="1">Cell membrane</location>
        <topology evidence="1">Multi-pass membrane protein</topology>
    </subcellularLocation>
</comment>
<feature type="transmembrane region" description="Helical" evidence="8">
    <location>
        <begin position="275"/>
        <end position="291"/>
    </location>
</feature>
<comment type="similarity">
    <text evidence="2">Belongs to the autoinducer-2 exporter (AI-2E) (TC 2.A.86) family.</text>
</comment>
<evidence type="ECO:0008006" key="11">
    <source>
        <dbReference type="Google" id="ProtNLM"/>
    </source>
</evidence>
<feature type="transmembrane region" description="Helical" evidence="8">
    <location>
        <begin position="241"/>
        <end position="268"/>
    </location>
</feature>
<keyword evidence="7 8" id="KW-0472">Membrane</keyword>
<feature type="transmembrane region" description="Helical" evidence="8">
    <location>
        <begin position="67"/>
        <end position="90"/>
    </location>
</feature>
<dbReference type="GO" id="GO:0005886">
    <property type="term" value="C:plasma membrane"/>
    <property type="evidence" value="ECO:0007669"/>
    <property type="project" value="UniProtKB-SubCell"/>
</dbReference>
<dbReference type="InterPro" id="IPR002549">
    <property type="entry name" value="AI-2E-like"/>
</dbReference>
<feature type="transmembrane region" description="Helical" evidence="8">
    <location>
        <begin position="7"/>
        <end position="25"/>
    </location>
</feature>
<feature type="transmembrane region" description="Helical" evidence="8">
    <location>
        <begin position="210"/>
        <end position="235"/>
    </location>
</feature>
<dbReference type="PATRIC" id="fig|285983.3.peg.1789"/>
<evidence type="ECO:0000256" key="7">
    <source>
        <dbReference type="ARBA" id="ARBA00023136"/>
    </source>
</evidence>
<keyword evidence="10" id="KW-1185">Reference proteome</keyword>
<dbReference type="GO" id="GO:0055085">
    <property type="term" value="P:transmembrane transport"/>
    <property type="evidence" value="ECO:0007669"/>
    <property type="project" value="TreeGrafter"/>
</dbReference>
<protein>
    <recommendedName>
        <fullName evidence="11">AI-2E family transporter</fullName>
    </recommendedName>
</protein>
<keyword evidence="4" id="KW-1003">Cell membrane</keyword>
<organism evidence="9 10">
    <name type="scientific">Mesobacillus subterraneus</name>
    <dbReference type="NCBI Taxonomy" id="285983"/>
    <lineage>
        <taxon>Bacteria</taxon>
        <taxon>Bacillati</taxon>
        <taxon>Bacillota</taxon>
        <taxon>Bacilli</taxon>
        <taxon>Bacillales</taxon>
        <taxon>Bacillaceae</taxon>
        <taxon>Mesobacillus</taxon>
    </lineage>
</organism>
<dbReference type="OrthoDB" id="9793390at2"/>
<dbReference type="Proteomes" id="UP000032512">
    <property type="component" value="Unassembled WGS sequence"/>
</dbReference>
<dbReference type="PANTHER" id="PTHR21716">
    <property type="entry name" value="TRANSMEMBRANE PROTEIN"/>
    <property type="match status" value="1"/>
</dbReference>
<dbReference type="Pfam" id="PF01594">
    <property type="entry name" value="AI-2E_transport"/>
    <property type="match status" value="1"/>
</dbReference>
<keyword evidence="3" id="KW-0813">Transport</keyword>
<evidence type="ECO:0000256" key="1">
    <source>
        <dbReference type="ARBA" id="ARBA00004651"/>
    </source>
</evidence>
<proteinExistence type="inferred from homology"/>
<evidence type="ECO:0000313" key="10">
    <source>
        <dbReference type="Proteomes" id="UP000032512"/>
    </source>
</evidence>
<evidence type="ECO:0000256" key="8">
    <source>
        <dbReference type="SAM" id="Phobius"/>
    </source>
</evidence>
<dbReference type="PANTHER" id="PTHR21716:SF53">
    <property type="entry name" value="PERMEASE PERM-RELATED"/>
    <property type="match status" value="1"/>
</dbReference>
<dbReference type="EMBL" id="JXIQ01000113">
    <property type="protein sequence ID" value="KIY21291.1"/>
    <property type="molecule type" value="Genomic_DNA"/>
</dbReference>
<dbReference type="AlphaFoldDB" id="A0A0D6Z8H1"/>
<sequence length="356" mass="40076">MWVQRPFFKHATGIILILLIIFLFGKIDYFVSPLQNFIIAIFFPVLISGLMYYLFRKPIQWISRYVPKIISIFIVFALVAGLMSGLAYFAGSLLGDEISDLSKNFPEKMDEITDESQKVIDDNNIGIIKTEEIKQRALNYLSKISQNLGENLMTLFSLITSIATVLVVVPFLAFFFLKDDEKLRPYILKHLPREHVQEGNKILTDIDKTLFTYVTGQFIIAVVDGILMFIGYLIIGLDYALLLAIFAMFLTIVPFLGPLLGIIPALFIGLTNSPLMALKVLLVLVIVQQLEGNLVTPQVMGKKLSIHPISVILILIAAGSLYGFIGILIAIPLYSVVKIIIKDVWRFYKLRKPSAL</sequence>
<evidence type="ECO:0000256" key="4">
    <source>
        <dbReference type="ARBA" id="ARBA00022475"/>
    </source>
</evidence>